<evidence type="ECO:0000256" key="1">
    <source>
        <dbReference type="ARBA" id="ARBA00023125"/>
    </source>
</evidence>
<name>A0A7X2Z2T1_9BACL</name>
<dbReference type="PROSITE" id="PS50977">
    <property type="entry name" value="HTH_TETR_2"/>
    <property type="match status" value="1"/>
</dbReference>
<dbReference type="InterPro" id="IPR050624">
    <property type="entry name" value="HTH-type_Tx_Regulator"/>
</dbReference>
<organism evidence="4 5">
    <name type="scientific">Paenibacillus woosongensis</name>
    <dbReference type="NCBI Taxonomy" id="307580"/>
    <lineage>
        <taxon>Bacteria</taxon>
        <taxon>Bacillati</taxon>
        <taxon>Bacillota</taxon>
        <taxon>Bacilli</taxon>
        <taxon>Bacillales</taxon>
        <taxon>Paenibacillaceae</taxon>
        <taxon>Paenibacillus</taxon>
    </lineage>
</organism>
<dbReference type="OrthoDB" id="9812993at2"/>
<dbReference type="InterPro" id="IPR009057">
    <property type="entry name" value="Homeodomain-like_sf"/>
</dbReference>
<dbReference type="AlphaFoldDB" id="A0A7X2Z2T1"/>
<feature type="DNA-binding region" description="H-T-H motif" evidence="2">
    <location>
        <begin position="25"/>
        <end position="44"/>
    </location>
</feature>
<dbReference type="Proteomes" id="UP000447876">
    <property type="component" value="Unassembled WGS sequence"/>
</dbReference>
<dbReference type="PROSITE" id="PS01081">
    <property type="entry name" value="HTH_TETR_1"/>
    <property type="match status" value="1"/>
</dbReference>
<proteinExistence type="predicted"/>
<dbReference type="InterPro" id="IPR023772">
    <property type="entry name" value="DNA-bd_HTH_TetR-type_CS"/>
</dbReference>
<reference evidence="4 5" key="1">
    <citation type="submission" date="2019-11" db="EMBL/GenBank/DDBJ databases">
        <title>Draft genome sequences of five Paenibacillus species of dairy origin.</title>
        <authorList>
            <person name="Olajide A.M."/>
            <person name="Chen S."/>
            <person name="Lapointe G."/>
        </authorList>
    </citation>
    <scope>NUCLEOTIDE SEQUENCE [LARGE SCALE GENOMIC DNA]</scope>
    <source>
        <strain evidence="4 5">12CR55</strain>
    </source>
</reference>
<dbReference type="EMBL" id="WNZW01000003">
    <property type="protein sequence ID" value="MUG45821.1"/>
    <property type="molecule type" value="Genomic_DNA"/>
</dbReference>
<evidence type="ECO:0000313" key="4">
    <source>
        <dbReference type="EMBL" id="MUG45821.1"/>
    </source>
</evidence>
<dbReference type="GO" id="GO:0003677">
    <property type="term" value="F:DNA binding"/>
    <property type="evidence" value="ECO:0007669"/>
    <property type="project" value="UniProtKB-UniRule"/>
</dbReference>
<evidence type="ECO:0000259" key="3">
    <source>
        <dbReference type="PROSITE" id="PS50977"/>
    </source>
</evidence>
<gene>
    <name evidence="4" type="ORF">GNP95_12550</name>
</gene>
<dbReference type="PANTHER" id="PTHR43479:SF22">
    <property type="entry name" value="TRANSCRIPTIONAL REGULATOR, TETR FAMILY"/>
    <property type="match status" value="1"/>
</dbReference>
<evidence type="ECO:0000256" key="2">
    <source>
        <dbReference type="PROSITE-ProRule" id="PRU00335"/>
    </source>
</evidence>
<dbReference type="InterPro" id="IPR001647">
    <property type="entry name" value="HTH_TetR"/>
</dbReference>
<feature type="domain" description="HTH tetR-type" evidence="3">
    <location>
        <begin position="2"/>
        <end position="62"/>
    </location>
</feature>
<accession>A0A7X2Z2T1</accession>
<dbReference type="PRINTS" id="PR00455">
    <property type="entry name" value="HTHTETR"/>
</dbReference>
<dbReference type="Gene3D" id="1.10.357.10">
    <property type="entry name" value="Tetracycline Repressor, domain 2"/>
    <property type="match status" value="1"/>
</dbReference>
<dbReference type="SUPFAM" id="SSF46689">
    <property type="entry name" value="Homeodomain-like"/>
    <property type="match status" value="1"/>
</dbReference>
<evidence type="ECO:0000313" key="5">
    <source>
        <dbReference type="Proteomes" id="UP000447876"/>
    </source>
</evidence>
<dbReference type="RefSeq" id="WP_155611208.1">
    <property type="nucleotide sequence ID" value="NZ_WNZW01000003.1"/>
</dbReference>
<dbReference type="PANTHER" id="PTHR43479">
    <property type="entry name" value="ACREF/ENVCD OPERON REPRESSOR-RELATED"/>
    <property type="match status" value="1"/>
</dbReference>
<sequence length="293" mass="33766">MSVTKQKILNSAMRFFLEKGYLATSIQNIADDCGVAKGSLYNFFSSKEDILIEILLSQQESLIERKEQIQSDKSLSSKEIFIRETECQCEFFLNNNYMMQEMKKFSTPDGKVAPILFQMRASLLKSNIESLIRVFGEGIRSNVWDLVFIYNGIIREIIFLMVFEKRSLILRDVAEFIVHCMEDMAANTQAASRPPLLKREDMEVYMQSALQGESFCTRHRLPDLLNDLMTTIPELQITNFKKAELQEAAELLQEALQAKQHKPVLIRSLIGFMEKEHGLRHVLKHIEKLVFGG</sequence>
<keyword evidence="1 2" id="KW-0238">DNA-binding</keyword>
<comment type="caution">
    <text evidence="4">The sequence shown here is derived from an EMBL/GenBank/DDBJ whole genome shotgun (WGS) entry which is preliminary data.</text>
</comment>
<dbReference type="Pfam" id="PF00440">
    <property type="entry name" value="TetR_N"/>
    <property type="match status" value="1"/>
</dbReference>
<protein>
    <submittedName>
        <fullName evidence="4">TetR family transcriptional regulator</fullName>
    </submittedName>
</protein>